<reference evidence="7 8" key="1">
    <citation type="submission" date="2008-12" db="EMBL/GenBank/DDBJ databases">
        <authorList>
            <person name="Fulton L."/>
            <person name="Clifton S."/>
            <person name="Fulton B."/>
            <person name="Xu J."/>
            <person name="Minx P."/>
            <person name="Pepin K.H."/>
            <person name="Johnson M."/>
            <person name="Bhonagiri V."/>
            <person name="Nash W.E."/>
            <person name="Mardis E.R."/>
            <person name="Wilson R.K."/>
        </authorList>
    </citation>
    <scope>NUCLEOTIDE SEQUENCE [LARGE SCALE GENOMIC DNA]</scope>
    <source>
        <strain evidence="7 8">DSM 14838</strain>
    </source>
</reference>
<dbReference type="HOGENOM" id="CLU_1821570_0_0_10"/>
<keyword evidence="2" id="KW-1003">Cell membrane</keyword>
<evidence type="ECO:0000256" key="3">
    <source>
        <dbReference type="ARBA" id="ARBA00022692"/>
    </source>
</evidence>
<dbReference type="InterPro" id="IPR003838">
    <property type="entry name" value="ABC3_permease_C"/>
</dbReference>
<keyword evidence="5" id="KW-0472">Membrane</keyword>
<comment type="subcellular location">
    <subcellularLocation>
        <location evidence="1">Cell membrane</location>
        <topology evidence="1">Multi-pass membrane protein</topology>
    </subcellularLocation>
</comment>
<dbReference type="GO" id="GO:0005886">
    <property type="term" value="C:plasma membrane"/>
    <property type="evidence" value="ECO:0007669"/>
    <property type="project" value="UniProtKB-SubCell"/>
</dbReference>
<dbReference type="Pfam" id="PF02687">
    <property type="entry name" value="FtsX"/>
    <property type="match status" value="1"/>
</dbReference>
<dbReference type="Proteomes" id="UP000003711">
    <property type="component" value="Unassembled WGS sequence"/>
</dbReference>
<proteinExistence type="predicted"/>
<dbReference type="PANTHER" id="PTHR30572">
    <property type="entry name" value="MEMBRANE COMPONENT OF TRANSPORTER-RELATED"/>
    <property type="match status" value="1"/>
</dbReference>
<evidence type="ECO:0000313" key="8">
    <source>
        <dbReference type="Proteomes" id="UP000003711"/>
    </source>
</evidence>
<evidence type="ECO:0000256" key="1">
    <source>
        <dbReference type="ARBA" id="ARBA00004651"/>
    </source>
</evidence>
<evidence type="ECO:0000256" key="5">
    <source>
        <dbReference type="ARBA" id="ARBA00023136"/>
    </source>
</evidence>
<gene>
    <name evidence="7" type="ORF">BACCELL_04853</name>
</gene>
<dbReference type="AlphaFoldDB" id="E2NKL0"/>
<dbReference type="EMBL" id="ACCH01000386">
    <property type="protein sequence ID" value="EEF87542.1"/>
    <property type="molecule type" value="Genomic_DNA"/>
</dbReference>
<feature type="domain" description="ABC3 transporter permease C-terminal" evidence="6">
    <location>
        <begin position="4"/>
        <end position="117"/>
    </location>
</feature>
<reference evidence="7 8" key="2">
    <citation type="submission" date="2009-01" db="EMBL/GenBank/DDBJ databases">
        <title>Draft genome sequence of Bacteroides cellulosilyticus (DSM 14838).</title>
        <authorList>
            <person name="Sudarsanam P."/>
            <person name="Ley R."/>
            <person name="Guruge J."/>
            <person name="Turnbaugh P.J."/>
            <person name="Mahowald M."/>
            <person name="Liep D."/>
            <person name="Gordon J."/>
        </authorList>
    </citation>
    <scope>NUCLEOTIDE SEQUENCE [LARGE SCALE GENOMIC DNA]</scope>
    <source>
        <strain evidence="7 8">DSM 14838</strain>
    </source>
</reference>
<sequence length="124" mass="14214">IILFFAVISIIITLLGVYSSITLDTERRQKEVAIRKVNGADVPQIILLFARLYIILLLCSAIVAFPLVYVVLMLWKQMYTVFFDCGLLFWLCIFLIVTLITGFTILFRILRIAKTNPAEVIKNE</sequence>
<dbReference type="InterPro" id="IPR050250">
    <property type="entry name" value="Macrolide_Exporter_MacB"/>
</dbReference>
<dbReference type="GO" id="GO:0022857">
    <property type="term" value="F:transmembrane transporter activity"/>
    <property type="evidence" value="ECO:0007669"/>
    <property type="project" value="TreeGrafter"/>
</dbReference>
<dbReference type="PANTHER" id="PTHR30572:SF18">
    <property type="entry name" value="ABC-TYPE MACROLIDE FAMILY EXPORT SYSTEM PERMEASE COMPONENT 2"/>
    <property type="match status" value="1"/>
</dbReference>
<evidence type="ECO:0000313" key="7">
    <source>
        <dbReference type="EMBL" id="EEF87542.1"/>
    </source>
</evidence>
<evidence type="ECO:0000259" key="6">
    <source>
        <dbReference type="Pfam" id="PF02687"/>
    </source>
</evidence>
<accession>E2NKL0</accession>
<organism evidence="7 8">
    <name type="scientific">Bacteroides cellulosilyticus DSM 14838</name>
    <dbReference type="NCBI Taxonomy" id="537012"/>
    <lineage>
        <taxon>Bacteria</taxon>
        <taxon>Pseudomonadati</taxon>
        <taxon>Bacteroidota</taxon>
        <taxon>Bacteroidia</taxon>
        <taxon>Bacteroidales</taxon>
        <taxon>Bacteroidaceae</taxon>
        <taxon>Bacteroides</taxon>
    </lineage>
</organism>
<feature type="non-terminal residue" evidence="7">
    <location>
        <position position="1"/>
    </location>
</feature>
<protein>
    <submittedName>
        <fullName evidence="7">Efflux ABC transporter, permease protein</fullName>
    </submittedName>
</protein>
<keyword evidence="3" id="KW-0812">Transmembrane</keyword>
<comment type="caution">
    <text evidence="7">The sequence shown here is derived from an EMBL/GenBank/DDBJ whole genome shotgun (WGS) entry which is preliminary data.</text>
</comment>
<evidence type="ECO:0000256" key="4">
    <source>
        <dbReference type="ARBA" id="ARBA00022989"/>
    </source>
</evidence>
<dbReference type="RefSeq" id="WP_007214188.1">
    <property type="nucleotide sequence ID" value="NZ_EQ973492.1"/>
</dbReference>
<name>E2NKL0_9BACE</name>
<keyword evidence="4" id="KW-1133">Transmembrane helix</keyword>
<evidence type="ECO:0000256" key="2">
    <source>
        <dbReference type="ARBA" id="ARBA00022475"/>
    </source>
</evidence>